<dbReference type="InterPro" id="IPR017438">
    <property type="entry name" value="ATP-NAD_kinase_N"/>
</dbReference>
<dbReference type="InterPro" id="IPR002504">
    <property type="entry name" value="NADK"/>
</dbReference>
<dbReference type="InterPro" id="IPR016064">
    <property type="entry name" value="NAD/diacylglycerol_kinase_sf"/>
</dbReference>
<keyword evidence="10" id="KW-1185">Reference proteome</keyword>
<dbReference type="GO" id="GO:0006741">
    <property type="term" value="P:NADP+ biosynthetic process"/>
    <property type="evidence" value="ECO:0007669"/>
    <property type="project" value="InterPro"/>
</dbReference>
<dbReference type="PANTHER" id="PTHR20275:SF6">
    <property type="entry name" value="NAD KINASE 2, CHLOROPLASTIC"/>
    <property type="match status" value="1"/>
</dbReference>
<dbReference type="Pfam" id="PF20143">
    <property type="entry name" value="NAD_kinase_C"/>
    <property type="match status" value="1"/>
</dbReference>
<keyword evidence="4" id="KW-0418">Kinase</keyword>
<reference evidence="9" key="1">
    <citation type="submission" date="2020-12" db="EMBL/GenBank/DDBJ databases">
        <authorList>
            <person name="Iha C."/>
        </authorList>
    </citation>
    <scope>NUCLEOTIDE SEQUENCE</scope>
</reference>
<evidence type="ECO:0000256" key="6">
    <source>
        <dbReference type="ARBA" id="ARBA00022857"/>
    </source>
</evidence>
<accession>A0A8S1J247</accession>
<evidence type="ECO:0000256" key="3">
    <source>
        <dbReference type="ARBA" id="ARBA00022741"/>
    </source>
</evidence>
<comment type="caution">
    <text evidence="9">The sequence shown here is derived from an EMBL/GenBank/DDBJ whole genome shotgun (WGS) entry which is preliminary data.</text>
</comment>
<evidence type="ECO:0000256" key="1">
    <source>
        <dbReference type="ARBA" id="ARBA00010995"/>
    </source>
</evidence>
<keyword evidence="7" id="KW-0520">NAD</keyword>
<dbReference type="Proteomes" id="UP000708148">
    <property type="component" value="Unassembled WGS sequence"/>
</dbReference>
<dbReference type="OrthoDB" id="24581at2759"/>
<dbReference type="EMBL" id="CAJHUC010001640">
    <property type="protein sequence ID" value="CAD7701822.1"/>
    <property type="molecule type" value="Genomic_DNA"/>
</dbReference>
<dbReference type="InterPro" id="IPR017437">
    <property type="entry name" value="ATP-NAD_kinase_PpnK-typ_C"/>
</dbReference>
<keyword evidence="6" id="KW-0521">NADP</keyword>
<dbReference type="Gene3D" id="2.60.200.30">
    <property type="entry name" value="Probable inorganic polyphosphate/atp-NAD kinase, domain 2"/>
    <property type="match status" value="1"/>
</dbReference>
<evidence type="ECO:0000256" key="5">
    <source>
        <dbReference type="ARBA" id="ARBA00022840"/>
    </source>
</evidence>
<proteinExistence type="inferred from homology"/>
<evidence type="ECO:0000256" key="8">
    <source>
        <dbReference type="SAM" id="MobiDB-lite"/>
    </source>
</evidence>
<dbReference type="Pfam" id="PF01513">
    <property type="entry name" value="NAD_kinase"/>
    <property type="match status" value="1"/>
</dbReference>
<dbReference type="PANTHER" id="PTHR20275">
    <property type="entry name" value="NAD KINASE"/>
    <property type="match status" value="1"/>
</dbReference>
<feature type="region of interest" description="Disordered" evidence="8">
    <location>
        <begin position="394"/>
        <end position="437"/>
    </location>
</feature>
<dbReference type="FunFam" id="2.60.200.30:FF:000009">
    <property type="entry name" value="Poly(P)/ATP NAD kinase"/>
    <property type="match status" value="1"/>
</dbReference>
<evidence type="ECO:0000313" key="9">
    <source>
        <dbReference type="EMBL" id="CAD7701822.1"/>
    </source>
</evidence>
<dbReference type="GO" id="GO:0005524">
    <property type="term" value="F:ATP binding"/>
    <property type="evidence" value="ECO:0007669"/>
    <property type="project" value="UniProtKB-KW"/>
</dbReference>
<comment type="similarity">
    <text evidence="1">Belongs to the NAD kinase family.</text>
</comment>
<gene>
    <name evidence="9" type="ORF">OSTQU699_LOCUS7179</name>
</gene>
<evidence type="ECO:0000313" key="10">
    <source>
        <dbReference type="Proteomes" id="UP000708148"/>
    </source>
</evidence>
<keyword evidence="2" id="KW-0808">Transferase</keyword>
<protein>
    <submittedName>
        <fullName evidence="9">Uncharacterized protein</fullName>
    </submittedName>
</protein>
<name>A0A8S1J247_9CHLO</name>
<dbReference type="SUPFAM" id="SSF111331">
    <property type="entry name" value="NAD kinase/diacylglycerol kinase-like"/>
    <property type="match status" value="1"/>
</dbReference>
<dbReference type="GO" id="GO:0019674">
    <property type="term" value="P:NAD+ metabolic process"/>
    <property type="evidence" value="ECO:0007669"/>
    <property type="project" value="InterPro"/>
</dbReference>
<evidence type="ECO:0000256" key="4">
    <source>
        <dbReference type="ARBA" id="ARBA00022777"/>
    </source>
</evidence>
<dbReference type="GO" id="GO:0003951">
    <property type="term" value="F:NAD+ kinase activity"/>
    <property type="evidence" value="ECO:0007669"/>
    <property type="project" value="InterPro"/>
</dbReference>
<sequence length="437" mass="46858">MLGAFRAALGASACKRGCLAAGARPLNDSDCARGLSYAGTFETYRVRRSVRCVRAKAVDSSRMGEDGIVKGAHVLWKDPAMLQLRRRAYIVWQDDAPQRCLIVKKPKSEEASAAMREIGLWLSARGIGVYVENSVLGSMPASFEAFEPGGVEIDFCVTLGGDGTVLHLASLFAEDEPLAPVVSFAMGTLGFLTPFDIRDFEKQLTRILVAGQQTVGCTLRSRKRCEVYTGRGRRLSVHHTLNECIIDRGASASTLTVDLFVDGQYVTTVTADGLIAATPSGSTAYSMTAGGPMVAPSVPCTIITPVAPLSLSFRPLVVPETSDIVILIAEDSKSMGRASFDGRHQTRLVRGSSVRLTTSLCPLPLITVGELDADWYEGITQKLKWNQSIIDQPKRPRIPKGVGAIKGRESSNGSGPEASDLAKASEKTSETTSENDV</sequence>
<dbReference type="AlphaFoldDB" id="A0A8S1J247"/>
<keyword evidence="3" id="KW-0547">Nucleotide-binding</keyword>
<evidence type="ECO:0000256" key="7">
    <source>
        <dbReference type="ARBA" id="ARBA00023027"/>
    </source>
</evidence>
<dbReference type="Gene3D" id="3.40.50.10330">
    <property type="entry name" value="Probable inorganic polyphosphate/atp-NAD kinase, domain 1"/>
    <property type="match status" value="1"/>
</dbReference>
<keyword evidence="5" id="KW-0067">ATP-binding</keyword>
<dbReference type="HAMAP" id="MF_00361">
    <property type="entry name" value="NAD_kinase"/>
    <property type="match status" value="1"/>
</dbReference>
<evidence type="ECO:0000256" key="2">
    <source>
        <dbReference type="ARBA" id="ARBA00022679"/>
    </source>
</evidence>
<organism evidence="9 10">
    <name type="scientific">Ostreobium quekettii</name>
    <dbReference type="NCBI Taxonomy" id="121088"/>
    <lineage>
        <taxon>Eukaryota</taxon>
        <taxon>Viridiplantae</taxon>
        <taxon>Chlorophyta</taxon>
        <taxon>core chlorophytes</taxon>
        <taxon>Ulvophyceae</taxon>
        <taxon>TCBD clade</taxon>
        <taxon>Bryopsidales</taxon>
        <taxon>Ostreobineae</taxon>
        <taxon>Ostreobiaceae</taxon>
        <taxon>Ostreobium</taxon>
    </lineage>
</organism>